<keyword evidence="3" id="KW-1185">Reference proteome</keyword>
<evidence type="ECO:0000313" key="3">
    <source>
        <dbReference type="Proteomes" id="UP000730481"/>
    </source>
</evidence>
<sequence>MGADAASQSFQATAYQYLAAITHKLDTEPVTVARHHSGAHIDHVASQAHPSSPWPVQQGPLVAGIEDGSFLRQIREFFPERTRRSNSSTALPGHQRHIDSNRFDSSSTGSIPRTGVRFYKLSHFSNCPQIKPFHSIDRFGGLKAMTRFQELCTQHNDRGFRAEGHSTAEGILFLDWWF</sequence>
<accession>A0A9P5E2I2</accession>
<evidence type="ECO:0000256" key="1">
    <source>
        <dbReference type="SAM" id="MobiDB-lite"/>
    </source>
</evidence>
<proteinExistence type="predicted"/>
<name>A0A9P5E2I2_9HYPO</name>
<dbReference type="EMBL" id="PVQB02000084">
    <property type="protein sequence ID" value="KAF4343664.1"/>
    <property type="molecule type" value="Genomic_DNA"/>
</dbReference>
<reference evidence="2" key="1">
    <citation type="journal article" date="2017" name="Mycologia">
        <title>Fusarium algeriense, sp. nov., a novel toxigenic crown rot pathogen of durum wheat from Algeria is nested in the Fusarium burgessii species complex.</title>
        <authorList>
            <person name="Laraba I."/>
            <person name="Keddad A."/>
            <person name="Boureghda H."/>
            <person name="Abdallah N."/>
            <person name="Vaughan M.M."/>
            <person name="Proctor R.H."/>
            <person name="Busman M."/>
            <person name="O'Donnell K."/>
        </authorList>
    </citation>
    <scope>NUCLEOTIDE SEQUENCE</scope>
    <source>
        <strain evidence="2">NRRL 25174</strain>
    </source>
</reference>
<dbReference type="Proteomes" id="UP000730481">
    <property type="component" value="Unassembled WGS sequence"/>
</dbReference>
<evidence type="ECO:0000313" key="2">
    <source>
        <dbReference type="EMBL" id="KAF4343664.1"/>
    </source>
</evidence>
<reference evidence="2" key="2">
    <citation type="submission" date="2020-02" db="EMBL/GenBank/DDBJ databases">
        <title>Identification and distribution of gene clusters putatively required for synthesis of sphingolipid metabolism inhibitors in phylogenetically diverse species of the filamentous fungus Fusarium.</title>
        <authorList>
            <person name="Kim H.-S."/>
            <person name="Busman M."/>
            <person name="Brown D.W."/>
            <person name="Divon H."/>
            <person name="Uhlig S."/>
            <person name="Proctor R.H."/>
        </authorList>
    </citation>
    <scope>NUCLEOTIDE SEQUENCE</scope>
    <source>
        <strain evidence="2">NRRL 25174</strain>
    </source>
</reference>
<dbReference type="AlphaFoldDB" id="A0A9P5E2I2"/>
<feature type="region of interest" description="Disordered" evidence="1">
    <location>
        <begin position="82"/>
        <end position="108"/>
    </location>
</feature>
<comment type="caution">
    <text evidence="2">The sequence shown here is derived from an EMBL/GenBank/DDBJ whole genome shotgun (WGS) entry which is preliminary data.</text>
</comment>
<protein>
    <submittedName>
        <fullName evidence="2">Uncharacterized protein</fullName>
    </submittedName>
</protein>
<gene>
    <name evidence="2" type="ORF">FBEOM_2404</name>
</gene>
<organism evidence="2 3">
    <name type="scientific">Fusarium beomiforme</name>
    <dbReference type="NCBI Taxonomy" id="44412"/>
    <lineage>
        <taxon>Eukaryota</taxon>
        <taxon>Fungi</taxon>
        <taxon>Dikarya</taxon>
        <taxon>Ascomycota</taxon>
        <taxon>Pezizomycotina</taxon>
        <taxon>Sordariomycetes</taxon>
        <taxon>Hypocreomycetidae</taxon>
        <taxon>Hypocreales</taxon>
        <taxon>Nectriaceae</taxon>
        <taxon>Fusarium</taxon>
        <taxon>Fusarium burgessii species complex</taxon>
    </lineage>
</organism>